<feature type="chain" id="PRO_5045491746" description="Porin" evidence="1">
    <location>
        <begin position="19"/>
        <end position="273"/>
    </location>
</feature>
<protein>
    <recommendedName>
        <fullName evidence="4">Porin</fullName>
    </recommendedName>
</protein>
<evidence type="ECO:0000313" key="3">
    <source>
        <dbReference type="Proteomes" id="UP001279681"/>
    </source>
</evidence>
<keyword evidence="3" id="KW-1185">Reference proteome</keyword>
<sequence>MTKKILLGALALSSLSFASEISTTAGESAVFAKKTAENNKPLLYLAENFHEMAILPGFTMGAPSGLVSGYGVAFAGIAGRRDSDTTDGAMAFGMGFGNPDTIGGSVTLGIGSVDPRDGGSFNRGNLNLTVGHHFKEYGLGWSAGMTGLDLWHAKSIDGDYQDPSFYTSLTKLWANDFVPFSVTAGFGNNSFADINRSKDRKDKIDGFGAISFYLIPQLSVVVDYTSNILTTGISVVPFPDYPISVNLGATNLNEQGPNDKVAAIGSIAAAYVF</sequence>
<proteinExistence type="predicted"/>
<evidence type="ECO:0000256" key="1">
    <source>
        <dbReference type="SAM" id="SignalP"/>
    </source>
</evidence>
<keyword evidence="1" id="KW-0732">Signal</keyword>
<comment type="caution">
    <text evidence="2">The sequence shown here is derived from an EMBL/GenBank/DDBJ whole genome shotgun (WGS) entry which is preliminary data.</text>
</comment>
<name>A0ABU4WC63_9FUSO</name>
<dbReference type="RefSeq" id="WP_320314493.1">
    <property type="nucleotide sequence ID" value="NZ_JAVIKH010000021.1"/>
</dbReference>
<accession>A0ABU4WC63</accession>
<dbReference type="EMBL" id="JAVIKH010000021">
    <property type="protein sequence ID" value="MDX8337140.1"/>
    <property type="molecule type" value="Genomic_DNA"/>
</dbReference>
<organism evidence="2 3">
    <name type="scientific">Candidatus Cetobacterium colombiensis</name>
    <dbReference type="NCBI Taxonomy" id="3073100"/>
    <lineage>
        <taxon>Bacteria</taxon>
        <taxon>Fusobacteriati</taxon>
        <taxon>Fusobacteriota</taxon>
        <taxon>Fusobacteriia</taxon>
        <taxon>Fusobacteriales</taxon>
        <taxon>Fusobacteriaceae</taxon>
        <taxon>Cetobacterium</taxon>
    </lineage>
</organism>
<evidence type="ECO:0008006" key="4">
    <source>
        <dbReference type="Google" id="ProtNLM"/>
    </source>
</evidence>
<gene>
    <name evidence="2" type="ORF">RFV38_11670</name>
</gene>
<evidence type="ECO:0000313" key="2">
    <source>
        <dbReference type="EMBL" id="MDX8337140.1"/>
    </source>
</evidence>
<reference evidence="3" key="1">
    <citation type="submission" date="2023-07" db="EMBL/GenBank/DDBJ databases">
        <authorList>
            <person name="Colorado M.A."/>
            <person name="Villamil L.M."/>
            <person name="Melo J.F."/>
            <person name="Rodriguez J.A."/>
            <person name="Ruiz R.Y."/>
        </authorList>
    </citation>
    <scope>NUCLEOTIDE SEQUENCE [LARGE SCALE GENOMIC DNA]</scope>
    <source>
        <strain evidence="3">C33</strain>
    </source>
</reference>
<feature type="signal peptide" evidence="1">
    <location>
        <begin position="1"/>
        <end position="18"/>
    </location>
</feature>
<dbReference type="Proteomes" id="UP001279681">
    <property type="component" value="Unassembled WGS sequence"/>
</dbReference>